<dbReference type="EMBL" id="JACCFK010000001">
    <property type="protein sequence ID" value="NYI89785.1"/>
    <property type="molecule type" value="Genomic_DNA"/>
</dbReference>
<organism evidence="5 7">
    <name type="scientific">Amycolatopsis endophytica</name>
    <dbReference type="NCBI Taxonomy" id="860233"/>
    <lineage>
        <taxon>Bacteria</taxon>
        <taxon>Bacillati</taxon>
        <taxon>Actinomycetota</taxon>
        <taxon>Actinomycetes</taxon>
        <taxon>Pseudonocardiales</taxon>
        <taxon>Pseudonocardiaceae</taxon>
        <taxon>Amycolatopsis</taxon>
    </lineage>
</organism>
<keyword evidence="2" id="KW-0812">Transmembrane</keyword>
<dbReference type="GO" id="GO:0004803">
    <property type="term" value="F:transposase activity"/>
    <property type="evidence" value="ECO:0007669"/>
    <property type="project" value="InterPro"/>
</dbReference>
<dbReference type="EMBL" id="JACCFK010000001">
    <property type="protein sequence ID" value="NYI87970.1"/>
    <property type="molecule type" value="Genomic_DNA"/>
</dbReference>
<proteinExistence type="predicted"/>
<gene>
    <name evidence="4" type="ORF">HNR02_001293</name>
    <name evidence="5" type="ORF">HNR02_003108</name>
    <name evidence="6" type="ORF">HNR02_005388</name>
</gene>
<evidence type="ECO:0000313" key="4">
    <source>
        <dbReference type="EMBL" id="NYI87970.1"/>
    </source>
</evidence>
<sequence>MRLTAGQAGDNPQLLPLLDDYLASAFTDAGPRDVRLLADKAYSHPSTRQELRRRRVKHTIPERRDQLATRKAKGSAGGRPPAFDEEIYKQRNTIERAFGRVKQWRGVATRYDKYALTFLGGVLLAGAIMISRTAARN</sequence>
<dbReference type="GO" id="GO:0006313">
    <property type="term" value="P:DNA transposition"/>
    <property type="evidence" value="ECO:0007669"/>
    <property type="project" value="InterPro"/>
</dbReference>
<dbReference type="GO" id="GO:0003677">
    <property type="term" value="F:DNA binding"/>
    <property type="evidence" value="ECO:0007669"/>
    <property type="project" value="InterPro"/>
</dbReference>
<comment type="caution">
    <text evidence="5">The sequence shown here is derived from an EMBL/GenBank/DDBJ whole genome shotgun (WGS) entry which is preliminary data.</text>
</comment>
<evidence type="ECO:0000256" key="2">
    <source>
        <dbReference type="SAM" id="Phobius"/>
    </source>
</evidence>
<keyword evidence="2" id="KW-1133">Transmembrane helix</keyword>
<dbReference type="PANTHER" id="PTHR30007:SF1">
    <property type="entry name" value="BLR1914 PROTEIN"/>
    <property type="match status" value="1"/>
</dbReference>
<dbReference type="PANTHER" id="PTHR30007">
    <property type="entry name" value="PHP DOMAIN PROTEIN"/>
    <property type="match status" value="1"/>
</dbReference>
<reference evidence="5 7" key="1">
    <citation type="submission" date="2020-07" db="EMBL/GenBank/DDBJ databases">
        <title>Sequencing the genomes of 1000 actinobacteria strains.</title>
        <authorList>
            <person name="Klenk H.-P."/>
        </authorList>
    </citation>
    <scope>NUCLEOTIDE SEQUENCE [LARGE SCALE GENOMIC DNA]</scope>
    <source>
        <strain evidence="5 7">DSM 104006</strain>
    </source>
</reference>
<dbReference type="AlphaFoldDB" id="A0A853B4P0"/>
<dbReference type="EMBL" id="JACCFK010000002">
    <property type="protein sequence ID" value="NYI92013.1"/>
    <property type="molecule type" value="Genomic_DNA"/>
</dbReference>
<feature type="domain" description="Transposase IS4-like" evidence="3">
    <location>
        <begin position="2"/>
        <end position="129"/>
    </location>
</feature>
<evidence type="ECO:0000256" key="1">
    <source>
        <dbReference type="SAM" id="MobiDB-lite"/>
    </source>
</evidence>
<dbReference type="Proteomes" id="UP000549616">
    <property type="component" value="Unassembled WGS sequence"/>
</dbReference>
<evidence type="ECO:0000313" key="6">
    <source>
        <dbReference type="EMBL" id="NYI92013.1"/>
    </source>
</evidence>
<evidence type="ECO:0000313" key="5">
    <source>
        <dbReference type="EMBL" id="NYI89785.1"/>
    </source>
</evidence>
<keyword evidence="7" id="KW-1185">Reference proteome</keyword>
<accession>A0A853B4P0</accession>
<evidence type="ECO:0000313" key="7">
    <source>
        <dbReference type="Proteomes" id="UP000549616"/>
    </source>
</evidence>
<protein>
    <submittedName>
        <fullName evidence="5">Transposase</fullName>
    </submittedName>
</protein>
<dbReference type="InterPro" id="IPR002559">
    <property type="entry name" value="Transposase_11"/>
</dbReference>
<dbReference type="Pfam" id="PF01609">
    <property type="entry name" value="DDE_Tnp_1"/>
    <property type="match status" value="1"/>
</dbReference>
<keyword evidence="2" id="KW-0472">Membrane</keyword>
<feature type="compositionally biased region" description="Basic and acidic residues" evidence="1">
    <location>
        <begin position="59"/>
        <end position="68"/>
    </location>
</feature>
<feature type="transmembrane region" description="Helical" evidence="2">
    <location>
        <begin position="114"/>
        <end position="135"/>
    </location>
</feature>
<evidence type="ECO:0000259" key="3">
    <source>
        <dbReference type="Pfam" id="PF01609"/>
    </source>
</evidence>
<feature type="region of interest" description="Disordered" evidence="1">
    <location>
        <begin position="45"/>
        <end position="84"/>
    </location>
</feature>
<name>A0A853B4P0_9PSEU</name>